<organism evidence="2 3">
    <name type="scientific">Plasmopara halstedii</name>
    <name type="common">Downy mildew of sunflower</name>
    <dbReference type="NCBI Taxonomy" id="4781"/>
    <lineage>
        <taxon>Eukaryota</taxon>
        <taxon>Sar</taxon>
        <taxon>Stramenopiles</taxon>
        <taxon>Oomycota</taxon>
        <taxon>Peronosporomycetes</taxon>
        <taxon>Peronosporales</taxon>
        <taxon>Peronosporaceae</taxon>
        <taxon>Plasmopara</taxon>
    </lineage>
</organism>
<dbReference type="OMA" id="CACLAPT"/>
<feature type="transmembrane region" description="Helical" evidence="1">
    <location>
        <begin position="240"/>
        <end position="259"/>
    </location>
</feature>
<dbReference type="AlphaFoldDB" id="A0A0P1ANY4"/>
<accession>A0A0P1ANY4</accession>
<dbReference type="GeneID" id="36408074"/>
<reference evidence="3" key="1">
    <citation type="submission" date="2014-09" db="EMBL/GenBank/DDBJ databases">
        <authorList>
            <person name="Sharma Rahul"/>
            <person name="Thines Marco"/>
        </authorList>
    </citation>
    <scope>NUCLEOTIDE SEQUENCE [LARGE SCALE GENOMIC DNA]</scope>
</reference>
<dbReference type="EMBL" id="CCYD01000645">
    <property type="protein sequence ID" value="CEG42769.1"/>
    <property type="molecule type" value="Genomic_DNA"/>
</dbReference>
<feature type="transmembrane region" description="Helical" evidence="1">
    <location>
        <begin position="47"/>
        <end position="66"/>
    </location>
</feature>
<evidence type="ECO:0000313" key="2">
    <source>
        <dbReference type="EMBL" id="CEG42769.1"/>
    </source>
</evidence>
<dbReference type="OrthoDB" id="123619at2759"/>
<feature type="transmembrane region" description="Helical" evidence="1">
    <location>
        <begin position="386"/>
        <end position="405"/>
    </location>
</feature>
<feature type="transmembrane region" description="Helical" evidence="1">
    <location>
        <begin position="20"/>
        <end position="41"/>
    </location>
</feature>
<dbReference type="Proteomes" id="UP000054928">
    <property type="component" value="Unassembled WGS sequence"/>
</dbReference>
<keyword evidence="1" id="KW-1133">Transmembrane helix</keyword>
<evidence type="ECO:0000256" key="1">
    <source>
        <dbReference type="SAM" id="Phobius"/>
    </source>
</evidence>
<sequence>MRFLRPSPLNKTSSTRSKLFVLCVTLAVSALLVFLFFYPILRGYSGRSVYLLQFCLAIGLLEKSWWNYRIRQRFLVLFEASVAVLFVEAEFDNLQHDPSEYDLDIHGRIEPSAYAVTTFTKRYIKSVRCAVVVLTLLTSSTIAAAGITIVLYSEDVVVVCAAVGCFAGVLCACFAPTPGDGVAIMVHEGALTVTAMNTMIVQYTGSKMQMAILDYLFVALAGWVVIVISRIVVSKKQLECFLMVALDTVALAHVTIVMMEIVEIVDHPRANTFSREFSAYFVTIACAELGHYLFDAVTTEWLPTNFHRWRLKSQRLYEATDLVVSVIFGAAGMLIWMKGVFNMNLSPLDSAALLGATALSQLGRSLITLTYDAAMALPWYRAKFTIWNNGIMELMNPFLVGWIVFHPYAKSILVD</sequence>
<feature type="transmembrane region" description="Helical" evidence="1">
    <location>
        <begin position="319"/>
        <end position="339"/>
    </location>
</feature>
<feature type="transmembrane region" description="Helical" evidence="1">
    <location>
        <begin position="182"/>
        <end position="203"/>
    </location>
</feature>
<feature type="transmembrane region" description="Helical" evidence="1">
    <location>
        <begin position="215"/>
        <end position="233"/>
    </location>
</feature>
<feature type="transmembrane region" description="Helical" evidence="1">
    <location>
        <begin position="156"/>
        <end position="175"/>
    </location>
</feature>
<name>A0A0P1ANY4_PLAHL</name>
<keyword evidence="1" id="KW-0812">Transmembrane</keyword>
<keyword evidence="1" id="KW-0472">Membrane</keyword>
<protein>
    <submittedName>
        <fullName evidence="2">Uncharacterized protein</fullName>
    </submittedName>
</protein>
<feature type="transmembrane region" description="Helical" evidence="1">
    <location>
        <begin position="129"/>
        <end position="150"/>
    </location>
</feature>
<proteinExistence type="predicted"/>
<dbReference type="RefSeq" id="XP_024579138.1">
    <property type="nucleotide sequence ID" value="XM_024728685.1"/>
</dbReference>
<keyword evidence="3" id="KW-1185">Reference proteome</keyword>
<feature type="transmembrane region" description="Helical" evidence="1">
    <location>
        <begin position="279"/>
        <end position="298"/>
    </location>
</feature>
<feature type="transmembrane region" description="Helical" evidence="1">
    <location>
        <begin position="351"/>
        <end position="374"/>
    </location>
</feature>
<evidence type="ECO:0000313" key="3">
    <source>
        <dbReference type="Proteomes" id="UP000054928"/>
    </source>
</evidence>